<gene>
    <name evidence="1" type="ORF">OG835_25650</name>
</gene>
<sequence length="53" mass="6097">MIADGTPRTHIPSLCWIAHSDDVWRCTETDGHDGDHYHCYSGTRWPRRAGETQ</sequence>
<reference evidence="1" key="1">
    <citation type="submission" date="2022-10" db="EMBL/GenBank/DDBJ databases">
        <title>The complete genomes of actinobacterial strains from the NBC collection.</title>
        <authorList>
            <person name="Joergensen T.S."/>
            <person name="Alvarez Arevalo M."/>
            <person name="Sterndorff E.B."/>
            <person name="Faurdal D."/>
            <person name="Vuksanovic O."/>
            <person name="Mourched A.-S."/>
            <person name="Charusanti P."/>
            <person name="Shaw S."/>
            <person name="Blin K."/>
            <person name="Weber T."/>
        </authorList>
    </citation>
    <scope>NUCLEOTIDE SEQUENCE</scope>
    <source>
        <strain evidence="1">NBC 01771</strain>
    </source>
</reference>
<dbReference type="Proteomes" id="UP001348369">
    <property type="component" value="Chromosome"/>
</dbReference>
<evidence type="ECO:0000313" key="2">
    <source>
        <dbReference type="Proteomes" id="UP001348369"/>
    </source>
</evidence>
<dbReference type="EMBL" id="CP109109">
    <property type="protein sequence ID" value="WSC00041.1"/>
    <property type="molecule type" value="Genomic_DNA"/>
</dbReference>
<accession>A0ACD4ZNM7</accession>
<proteinExistence type="predicted"/>
<evidence type="ECO:0000313" key="1">
    <source>
        <dbReference type="EMBL" id="WSC00041.1"/>
    </source>
</evidence>
<keyword evidence="2" id="KW-1185">Reference proteome</keyword>
<name>A0ACD4ZNM7_9ACTN</name>
<organism evidence="1 2">
    <name type="scientific">Streptomyces scopuliridis</name>
    <dbReference type="NCBI Taxonomy" id="452529"/>
    <lineage>
        <taxon>Bacteria</taxon>
        <taxon>Bacillati</taxon>
        <taxon>Actinomycetota</taxon>
        <taxon>Actinomycetes</taxon>
        <taxon>Kitasatosporales</taxon>
        <taxon>Streptomycetaceae</taxon>
        <taxon>Streptomyces</taxon>
    </lineage>
</organism>
<protein>
    <submittedName>
        <fullName evidence="1">Uncharacterized protein</fullName>
    </submittedName>
</protein>